<accession>A0A7W5V3W9</accession>
<dbReference type="SUPFAM" id="SSF54593">
    <property type="entry name" value="Glyoxalase/Bleomycin resistance protein/Dihydroxybiphenyl dioxygenase"/>
    <property type="match status" value="1"/>
</dbReference>
<dbReference type="Pfam" id="PF13468">
    <property type="entry name" value="Glyoxalase_3"/>
    <property type="match status" value="1"/>
</dbReference>
<comment type="caution">
    <text evidence="2">The sequence shown here is derived from an EMBL/GenBank/DDBJ whole genome shotgun (WGS) entry which is preliminary data.</text>
</comment>
<dbReference type="RefSeq" id="WP_183644037.1">
    <property type="nucleotide sequence ID" value="NZ_JACIBV010000001.1"/>
</dbReference>
<keyword evidence="2" id="KW-0560">Oxidoreductase</keyword>
<reference evidence="2 3" key="1">
    <citation type="submission" date="2020-08" db="EMBL/GenBank/DDBJ databases">
        <title>Sequencing the genomes of 1000 actinobacteria strains.</title>
        <authorList>
            <person name="Klenk H.-P."/>
        </authorList>
    </citation>
    <scope>NUCLEOTIDE SEQUENCE [LARGE SCALE GENOMIC DNA]</scope>
    <source>
        <strain evidence="2 3">DSM 44320</strain>
    </source>
</reference>
<dbReference type="Proteomes" id="UP000579945">
    <property type="component" value="Unassembled WGS sequence"/>
</dbReference>
<keyword evidence="2" id="KW-0223">Dioxygenase</keyword>
<name>A0A7W5V3W9_9ACTN</name>
<keyword evidence="3" id="KW-1185">Reference proteome</keyword>
<feature type="domain" description="Glyoxalase-like" evidence="1">
    <location>
        <begin position="8"/>
        <end position="225"/>
    </location>
</feature>
<evidence type="ECO:0000313" key="2">
    <source>
        <dbReference type="EMBL" id="MBB3725119.1"/>
    </source>
</evidence>
<keyword evidence="2" id="KW-0456">Lyase</keyword>
<dbReference type="InterPro" id="IPR025870">
    <property type="entry name" value="Glyoxalase-like_dom"/>
</dbReference>
<dbReference type="Gene3D" id="3.10.180.10">
    <property type="entry name" value="2,3-Dihydroxybiphenyl 1,2-Dioxygenase, domain 1"/>
    <property type="match status" value="1"/>
</dbReference>
<dbReference type="GeneID" id="95387571"/>
<evidence type="ECO:0000259" key="1">
    <source>
        <dbReference type="Pfam" id="PF13468"/>
    </source>
</evidence>
<dbReference type="EMBL" id="JACIBV010000001">
    <property type="protein sequence ID" value="MBB3725119.1"/>
    <property type="molecule type" value="Genomic_DNA"/>
</dbReference>
<sequence length="330" mass="34886">MGHDIDGLHHVGHVVRDMERALERYRLLGFTLPPPAYPALPGAAGAPAEPFGAGNTHAYFPRDFVELVTVVDDGGGVVPADAHLVPLRVPDDKLPAVMAAVRGTAENLAACLRRFEGMHILMFDSADVERAAGRLEAGGVGHGGVHAVQRPVETAEGTRMEPVRYLEIDGEDPAMPRGRVPEGRVGLAESPSAELVDAQRRVDHPNGAIGLAECVLCVADGELAEAERRYESYLGRPARGDALTRVFDLGGAKVVLVAASALDRLLPGERAPVLPAFVAYGVAVRDLSATERLLRGNGFPLVRSAGGDLFVPAAQALGVAIVFRQASQPY</sequence>
<protein>
    <submittedName>
        <fullName evidence="2">Catechol 2,3-dioxygenase-like lactoylglutathione lyase family enzyme</fullName>
    </submittedName>
</protein>
<dbReference type="AlphaFoldDB" id="A0A7W5V3W9"/>
<dbReference type="GO" id="GO:0016829">
    <property type="term" value="F:lyase activity"/>
    <property type="evidence" value="ECO:0007669"/>
    <property type="project" value="UniProtKB-KW"/>
</dbReference>
<gene>
    <name evidence="2" type="ORF">FHR33_000979</name>
</gene>
<dbReference type="GO" id="GO:0051213">
    <property type="term" value="F:dioxygenase activity"/>
    <property type="evidence" value="ECO:0007669"/>
    <property type="project" value="UniProtKB-KW"/>
</dbReference>
<evidence type="ECO:0000313" key="3">
    <source>
        <dbReference type="Proteomes" id="UP000579945"/>
    </source>
</evidence>
<organism evidence="2 3">
    <name type="scientific">Nonomuraea dietziae</name>
    <dbReference type="NCBI Taxonomy" id="65515"/>
    <lineage>
        <taxon>Bacteria</taxon>
        <taxon>Bacillati</taxon>
        <taxon>Actinomycetota</taxon>
        <taxon>Actinomycetes</taxon>
        <taxon>Streptosporangiales</taxon>
        <taxon>Streptosporangiaceae</taxon>
        <taxon>Nonomuraea</taxon>
    </lineage>
</organism>
<proteinExistence type="predicted"/>
<dbReference type="InterPro" id="IPR029068">
    <property type="entry name" value="Glyas_Bleomycin-R_OHBP_Dase"/>
</dbReference>